<keyword evidence="3" id="KW-1185">Reference proteome</keyword>
<reference evidence="3" key="1">
    <citation type="submission" date="2022-10" db="EMBL/GenBank/DDBJ databases">
        <title>Genome assembly of Pristionchus species.</title>
        <authorList>
            <person name="Yoshida K."/>
            <person name="Sommer R.J."/>
        </authorList>
    </citation>
    <scope>NUCLEOTIDE SEQUENCE [LARGE SCALE GENOMIC DNA]</scope>
    <source>
        <strain evidence="3">RS5460</strain>
    </source>
</reference>
<feature type="non-terminal residue" evidence="2">
    <location>
        <position position="462"/>
    </location>
</feature>
<name>A0AAN4Z9J9_9BILA</name>
<feature type="region of interest" description="Disordered" evidence="1">
    <location>
        <begin position="396"/>
        <end position="462"/>
    </location>
</feature>
<evidence type="ECO:0000313" key="2">
    <source>
        <dbReference type="EMBL" id="GMR37042.1"/>
    </source>
</evidence>
<organism evidence="2 3">
    <name type="scientific">Pristionchus mayeri</name>
    <dbReference type="NCBI Taxonomy" id="1317129"/>
    <lineage>
        <taxon>Eukaryota</taxon>
        <taxon>Metazoa</taxon>
        <taxon>Ecdysozoa</taxon>
        <taxon>Nematoda</taxon>
        <taxon>Chromadorea</taxon>
        <taxon>Rhabditida</taxon>
        <taxon>Rhabditina</taxon>
        <taxon>Diplogasteromorpha</taxon>
        <taxon>Diplogasteroidea</taxon>
        <taxon>Neodiplogasteridae</taxon>
        <taxon>Pristionchus</taxon>
    </lineage>
</organism>
<dbReference type="AlphaFoldDB" id="A0AAN4Z9J9"/>
<protein>
    <submittedName>
        <fullName evidence="2">Uncharacterized protein</fullName>
    </submittedName>
</protein>
<sequence>MDPSGTKSSSSSKSSKNRRSSILKVRQTTVEAKVDVVEQPKNRRRVSFHHQKTVKEYDKEKHELSATSPLKEAVREAMSDFDSTKSNSTMMSLGTPDRTTSDNQTMMLFRGMMSAGHPSSVHHETKDMSFSIIEEPGNGDSQDDTLNVFNGLHAGHMTMHSKTVDISYRMEETLNENDADNTLDIFKKPSMNQSSRTSCNMTMDMDISKADNTLTDGVFDGEETMAIFVGAPQKKDTTTPLDNTMDMFTSRGRSSDKSLINESILMEMSGNPSPASQDRTMAIFGGESQSNESVAMEEVTMVEEEEKVKMETPTSITSIANPSKEMDESQSPGLEDTMAIFKLDKQMEAGDDYVRMDISIGTAPTFSQDSPTMNLFKRKGEDDMESDDTMHLFESKRWREDGDASGADTVDKEGLEDVEGAQESMEESALIKQREGNENGSGVNGERMNGSVMIEEKKEEKE</sequence>
<dbReference type="Proteomes" id="UP001328107">
    <property type="component" value="Unassembled WGS sequence"/>
</dbReference>
<feature type="region of interest" description="Disordered" evidence="1">
    <location>
        <begin position="80"/>
        <end position="100"/>
    </location>
</feature>
<gene>
    <name evidence="2" type="ORF">PMAYCL1PPCAC_07237</name>
</gene>
<evidence type="ECO:0000313" key="3">
    <source>
        <dbReference type="Proteomes" id="UP001328107"/>
    </source>
</evidence>
<feature type="compositionally biased region" description="Acidic residues" evidence="1">
    <location>
        <begin position="416"/>
        <end position="426"/>
    </location>
</feature>
<feature type="compositionally biased region" description="Polar residues" evidence="1">
    <location>
        <begin position="84"/>
        <end position="100"/>
    </location>
</feature>
<dbReference type="EMBL" id="BTRK01000002">
    <property type="protein sequence ID" value="GMR37042.1"/>
    <property type="molecule type" value="Genomic_DNA"/>
</dbReference>
<evidence type="ECO:0000256" key="1">
    <source>
        <dbReference type="SAM" id="MobiDB-lite"/>
    </source>
</evidence>
<comment type="caution">
    <text evidence="2">The sequence shown here is derived from an EMBL/GenBank/DDBJ whole genome shotgun (WGS) entry which is preliminary data.</text>
</comment>
<feature type="region of interest" description="Disordered" evidence="1">
    <location>
        <begin position="1"/>
        <end position="28"/>
    </location>
</feature>
<proteinExistence type="predicted"/>
<accession>A0AAN4Z9J9</accession>